<dbReference type="NCBIfam" id="TIGR03494">
    <property type="entry name" value="salicyl_syn"/>
    <property type="match status" value="1"/>
</dbReference>
<evidence type="ECO:0000259" key="5">
    <source>
        <dbReference type="Pfam" id="PF00425"/>
    </source>
</evidence>
<keyword evidence="7" id="KW-1185">Reference proteome</keyword>
<keyword evidence="4" id="KW-0456">Lyase</keyword>
<evidence type="ECO:0000313" key="6">
    <source>
        <dbReference type="EMBL" id="AMY23829.1"/>
    </source>
</evidence>
<dbReference type="SUPFAM" id="SSF56322">
    <property type="entry name" value="ADC synthase"/>
    <property type="match status" value="1"/>
</dbReference>
<dbReference type="Gene3D" id="3.60.120.10">
    <property type="entry name" value="Anthranilate synthase"/>
    <property type="match status" value="1"/>
</dbReference>
<evidence type="ECO:0000313" key="7">
    <source>
        <dbReference type="Proteomes" id="UP000076038"/>
    </source>
</evidence>
<dbReference type="EMBL" id="CP015220">
    <property type="protein sequence ID" value="AMY23829.1"/>
    <property type="molecule type" value="Genomic_DNA"/>
</dbReference>
<dbReference type="InterPro" id="IPR005801">
    <property type="entry name" value="ADC_synthase"/>
</dbReference>
<name>A0A143QLM6_RHOFA</name>
<evidence type="ECO:0000256" key="2">
    <source>
        <dbReference type="ARBA" id="ARBA00022723"/>
    </source>
</evidence>
<organism evidence="6 7">
    <name type="scientific">Rhodococcoides fascians</name>
    <name type="common">Rhodococcus fascians</name>
    <dbReference type="NCBI Taxonomy" id="1828"/>
    <lineage>
        <taxon>Bacteria</taxon>
        <taxon>Bacillati</taxon>
        <taxon>Actinomycetota</taxon>
        <taxon>Actinomycetes</taxon>
        <taxon>Mycobacteriales</taxon>
        <taxon>Nocardiaceae</taxon>
        <taxon>Rhodococcoides</taxon>
    </lineage>
</organism>
<keyword evidence="2" id="KW-0479">Metal-binding</keyword>
<dbReference type="GO" id="GO:0000162">
    <property type="term" value="P:L-tryptophan biosynthetic process"/>
    <property type="evidence" value="ECO:0007669"/>
    <property type="project" value="TreeGrafter"/>
</dbReference>
<keyword evidence="6" id="KW-0413">Isomerase</keyword>
<dbReference type="PANTHER" id="PTHR11236:SF48">
    <property type="entry name" value="ISOCHORISMATE SYNTHASE MENF"/>
    <property type="match status" value="1"/>
</dbReference>
<dbReference type="PATRIC" id="fig|1653479.3.peg.2562"/>
<reference evidence="7" key="2">
    <citation type="submission" date="2016-04" db="EMBL/GenBank/DDBJ databases">
        <title>Complete Genome and Plasmid Sequences for Rhodococcus fascians D188 and Draft Sequences for Rhodococcus spp. Isolates PBTS 1 and PBTS 2.</title>
        <authorList>
            <person name="Stamer R."/>
            <person name="Vereecke D."/>
            <person name="Zhang Y."/>
            <person name="Schilkey F."/>
            <person name="Devitt N."/>
            <person name="Randall J."/>
        </authorList>
    </citation>
    <scope>NUCLEOTIDE SEQUENCE [LARGE SCALE GENOMIC DNA]</scope>
    <source>
        <strain evidence="7">PBTS2</strain>
    </source>
</reference>
<dbReference type="PANTHER" id="PTHR11236">
    <property type="entry name" value="AMINOBENZOATE/ANTHRANILATE SYNTHASE"/>
    <property type="match status" value="1"/>
</dbReference>
<dbReference type="EC" id="5.4.99.5" evidence="6"/>
<evidence type="ECO:0000256" key="4">
    <source>
        <dbReference type="ARBA" id="ARBA00023239"/>
    </source>
</evidence>
<reference evidence="6 7" key="1">
    <citation type="journal article" date="2016" name="Genome Announc.">
        <title>Complete Genome and Plasmid Sequences for Rhodococcus fascians D188 and Draft Sequences for Rhodococcus Isolates PBTS 1 and PBTS 2.</title>
        <authorList>
            <person name="Stamler R.A."/>
            <person name="Vereecke D."/>
            <person name="Zhang Y."/>
            <person name="Schilkey F."/>
            <person name="Devitt N."/>
            <person name="Randall J.J."/>
        </authorList>
    </citation>
    <scope>NUCLEOTIDE SEQUENCE [LARGE SCALE GENOMIC DNA]</scope>
    <source>
        <strain evidence="6 7">PBTS2</strain>
    </source>
</reference>
<dbReference type="InterPro" id="IPR019996">
    <property type="entry name" value="Salicylate_synthase"/>
</dbReference>
<evidence type="ECO:0000256" key="1">
    <source>
        <dbReference type="ARBA" id="ARBA00001946"/>
    </source>
</evidence>
<gene>
    <name evidence="6" type="primary">mbtI</name>
    <name evidence="6" type="ORF">A3Q41_02530</name>
</gene>
<dbReference type="OrthoDB" id="3518032at2"/>
<dbReference type="GO" id="GO:0016833">
    <property type="term" value="F:oxo-acid-lyase activity"/>
    <property type="evidence" value="ECO:0007669"/>
    <property type="project" value="InterPro"/>
</dbReference>
<dbReference type="Proteomes" id="UP000076038">
    <property type="component" value="Chromosome"/>
</dbReference>
<proteinExistence type="predicted"/>
<comment type="cofactor">
    <cofactor evidence="1">
        <name>Mg(2+)</name>
        <dbReference type="ChEBI" id="CHEBI:18420"/>
    </cofactor>
</comment>
<dbReference type="GO" id="GO:0046872">
    <property type="term" value="F:metal ion binding"/>
    <property type="evidence" value="ECO:0007669"/>
    <property type="project" value="UniProtKB-KW"/>
</dbReference>
<evidence type="ECO:0000256" key="3">
    <source>
        <dbReference type="ARBA" id="ARBA00022842"/>
    </source>
</evidence>
<dbReference type="RefSeq" id="WP_080966397.1">
    <property type="nucleotide sequence ID" value="NZ_CP015220.1"/>
</dbReference>
<dbReference type="InterPro" id="IPR019999">
    <property type="entry name" value="Anth_synth_I-like"/>
</dbReference>
<protein>
    <submittedName>
        <fullName evidence="6">Salicylate synthase</fullName>
        <ecNumber evidence="6">5.4.99.5</ecNumber>
    </submittedName>
</protein>
<dbReference type="AlphaFoldDB" id="A0A143QLM6"/>
<dbReference type="KEGG" id="rhs:A3Q41_02530"/>
<sequence length="452" mass="48621">MTVVEETTMDTAEGTELQRGLRTVVALAESGLFDEYVVYEDRGRWVFAGGVVARIVLRPHLVTTTWGAGEPTERSWSGNPAAALSEACTGMTREQWNAYGFVGFGFAEHLYDVDRSTAAGRDADDILAHLVVPRVEVRFGREHDAVEVTGSDEDRASVLAALDAIVGDELPTVHALDVGGDLDDYRGRVEQAVTEIRRGDYAKVILSRSVRIPFDLDMPGTYRAGRTANTPARSFLLHLGDLRAAGFSPELVASVDAHGIVTTEPLAGTRAFGLGSDADSAAKSDLEQDPKEITEHAVSVRTSFEELESIASPGSTAVSDFMSVRERGSVQHLASTVRARLREDLSCWDAFGALFPAVTASGIPKKEAIDAIGRLDDSPRGLYSGAVVKASSTGEFEAALVLRAVYEQQGSAWLRAGAGIVGQSKPEREFDETCEKLASVAPYLVRKKENDA</sequence>
<feature type="domain" description="Chorismate-utilising enzyme C-terminal" evidence="5">
    <location>
        <begin position="183"/>
        <end position="436"/>
    </location>
</feature>
<keyword evidence="3" id="KW-0460">Magnesium</keyword>
<dbReference type="GO" id="GO:0004106">
    <property type="term" value="F:chorismate mutase activity"/>
    <property type="evidence" value="ECO:0007669"/>
    <property type="project" value="UniProtKB-EC"/>
</dbReference>
<dbReference type="InterPro" id="IPR015890">
    <property type="entry name" value="Chorismate_C"/>
</dbReference>
<accession>A0A143QLM6</accession>
<dbReference type="Pfam" id="PF00425">
    <property type="entry name" value="Chorismate_bind"/>
    <property type="match status" value="1"/>
</dbReference>
<dbReference type="GO" id="GO:0008909">
    <property type="term" value="F:isochorismate synthase activity"/>
    <property type="evidence" value="ECO:0007669"/>
    <property type="project" value="InterPro"/>
</dbReference>